<feature type="compositionally biased region" description="Low complexity" evidence="1">
    <location>
        <begin position="344"/>
        <end position="362"/>
    </location>
</feature>
<name>A0A6A6TSN1_9PLEO</name>
<dbReference type="PANTHER" id="PTHR31531:SF2">
    <property type="entry name" value="E3 UBIQUITIN-PROTEIN LIGASE E3D"/>
    <property type="match status" value="1"/>
</dbReference>
<dbReference type="InterPro" id="IPR019193">
    <property type="entry name" value="UBQ-conj_enz_E2-bd_prot"/>
</dbReference>
<proteinExistence type="predicted"/>
<dbReference type="GO" id="GO:0030332">
    <property type="term" value="F:cyclin binding"/>
    <property type="evidence" value="ECO:0007669"/>
    <property type="project" value="TreeGrafter"/>
</dbReference>
<evidence type="ECO:0008006" key="4">
    <source>
        <dbReference type="Google" id="ProtNLM"/>
    </source>
</evidence>
<accession>A0A6A6TSN1</accession>
<dbReference type="GO" id="GO:0005634">
    <property type="term" value="C:nucleus"/>
    <property type="evidence" value="ECO:0007669"/>
    <property type="project" value="TreeGrafter"/>
</dbReference>
<evidence type="ECO:0000256" key="1">
    <source>
        <dbReference type="SAM" id="MobiDB-lite"/>
    </source>
</evidence>
<keyword evidence="3" id="KW-1185">Reference proteome</keyword>
<evidence type="ECO:0000313" key="2">
    <source>
        <dbReference type="EMBL" id="KAF2663065.1"/>
    </source>
</evidence>
<dbReference type="GO" id="GO:0043161">
    <property type="term" value="P:proteasome-mediated ubiquitin-dependent protein catabolic process"/>
    <property type="evidence" value="ECO:0007669"/>
    <property type="project" value="TreeGrafter"/>
</dbReference>
<dbReference type="AlphaFoldDB" id="A0A6A6TSN1"/>
<sequence>LPASAYEGLGLSASTVKTLTKPQDAPASAASPNVLQAQPQSARDLAMNESSITLYAELLLNIRTVTLFASLRTVHTRETKATLSTNGDSITISHEGASATIHLPVNAGGGGDAALALPASPPSKELSLRLQIEEQDDSELFTGVHTEERKANIVPWDGASLNEMKNVRILCKSCQSLAIDGAKVVDWRDLPNENWAEMMDFWHCHKPDEHHLHDHTHHDAVAKKGYAAGNQFKATEGIGFVDLSSLLLAEADCAGADPESSHNEMVAHALVCKTCDKNIGYTEPSSGGWRIRKWYDKSPSIATSPDSATPPSPPPSTYSTQKWISARLLSLIENLGIRKFHVHPPTSSPSTSSSPTELSSTPANPTPSLLLWVFTPDLLFSSSIPSPRRHDPTRAMKIFYQRRAWKELAPGEPEEVGVEVLELDAELYSELETGLEEGRKLLPVGARTFKEWEVGLLDRFDVAEVRKGGSNGN</sequence>
<dbReference type="Pfam" id="PF09814">
    <property type="entry name" value="HECT_2"/>
    <property type="match status" value="1"/>
</dbReference>
<gene>
    <name evidence="2" type="ORF">K491DRAFT_551946</name>
</gene>
<dbReference type="GO" id="GO:0006513">
    <property type="term" value="P:protein monoubiquitination"/>
    <property type="evidence" value="ECO:0007669"/>
    <property type="project" value="TreeGrafter"/>
</dbReference>
<dbReference type="GO" id="GO:0031624">
    <property type="term" value="F:ubiquitin conjugating enzyme binding"/>
    <property type="evidence" value="ECO:0007669"/>
    <property type="project" value="TreeGrafter"/>
</dbReference>
<dbReference type="GO" id="GO:0061630">
    <property type="term" value="F:ubiquitin protein ligase activity"/>
    <property type="evidence" value="ECO:0007669"/>
    <property type="project" value="TreeGrafter"/>
</dbReference>
<dbReference type="OrthoDB" id="386949at2759"/>
<reference evidence="2" key="1">
    <citation type="journal article" date="2020" name="Stud. Mycol.">
        <title>101 Dothideomycetes genomes: a test case for predicting lifestyles and emergence of pathogens.</title>
        <authorList>
            <person name="Haridas S."/>
            <person name="Albert R."/>
            <person name="Binder M."/>
            <person name="Bloem J."/>
            <person name="Labutti K."/>
            <person name="Salamov A."/>
            <person name="Andreopoulos B."/>
            <person name="Baker S."/>
            <person name="Barry K."/>
            <person name="Bills G."/>
            <person name="Bluhm B."/>
            <person name="Cannon C."/>
            <person name="Castanera R."/>
            <person name="Culley D."/>
            <person name="Daum C."/>
            <person name="Ezra D."/>
            <person name="Gonzalez J."/>
            <person name="Henrissat B."/>
            <person name="Kuo A."/>
            <person name="Liang C."/>
            <person name="Lipzen A."/>
            <person name="Lutzoni F."/>
            <person name="Magnuson J."/>
            <person name="Mondo S."/>
            <person name="Nolan M."/>
            <person name="Ohm R."/>
            <person name="Pangilinan J."/>
            <person name="Park H.-J."/>
            <person name="Ramirez L."/>
            <person name="Alfaro M."/>
            <person name="Sun H."/>
            <person name="Tritt A."/>
            <person name="Yoshinaga Y."/>
            <person name="Zwiers L.-H."/>
            <person name="Turgeon B."/>
            <person name="Goodwin S."/>
            <person name="Spatafora J."/>
            <person name="Crous P."/>
            <person name="Grigoriev I."/>
        </authorList>
    </citation>
    <scope>NUCLEOTIDE SEQUENCE</scope>
    <source>
        <strain evidence="2">CBS 122681</strain>
    </source>
</reference>
<dbReference type="PANTHER" id="PTHR31531">
    <property type="entry name" value="E3 UBIQUITIN-PROTEIN LIGASE E3D FAMILY MEMBER"/>
    <property type="match status" value="1"/>
</dbReference>
<feature type="region of interest" description="Disordered" evidence="1">
    <location>
        <begin position="342"/>
        <end position="362"/>
    </location>
</feature>
<evidence type="ECO:0000313" key="3">
    <source>
        <dbReference type="Proteomes" id="UP000799324"/>
    </source>
</evidence>
<dbReference type="GO" id="GO:0000151">
    <property type="term" value="C:ubiquitin ligase complex"/>
    <property type="evidence" value="ECO:0007669"/>
    <property type="project" value="TreeGrafter"/>
</dbReference>
<dbReference type="GO" id="GO:0000209">
    <property type="term" value="P:protein polyubiquitination"/>
    <property type="evidence" value="ECO:0007669"/>
    <property type="project" value="TreeGrafter"/>
</dbReference>
<protein>
    <recommendedName>
        <fullName evidence="4">Ubiquitin-conjugating enzyme E2-binding protein</fullName>
    </recommendedName>
</protein>
<organism evidence="2 3">
    <name type="scientific">Lophiostoma macrostomum CBS 122681</name>
    <dbReference type="NCBI Taxonomy" id="1314788"/>
    <lineage>
        <taxon>Eukaryota</taxon>
        <taxon>Fungi</taxon>
        <taxon>Dikarya</taxon>
        <taxon>Ascomycota</taxon>
        <taxon>Pezizomycotina</taxon>
        <taxon>Dothideomycetes</taxon>
        <taxon>Pleosporomycetidae</taxon>
        <taxon>Pleosporales</taxon>
        <taxon>Lophiostomataceae</taxon>
        <taxon>Lophiostoma</taxon>
    </lineage>
</organism>
<dbReference type="EMBL" id="MU004288">
    <property type="protein sequence ID" value="KAF2663065.1"/>
    <property type="molecule type" value="Genomic_DNA"/>
</dbReference>
<dbReference type="GO" id="GO:0005829">
    <property type="term" value="C:cytosol"/>
    <property type="evidence" value="ECO:0007669"/>
    <property type="project" value="TreeGrafter"/>
</dbReference>
<dbReference type="GO" id="GO:0051865">
    <property type="term" value="P:protein autoubiquitination"/>
    <property type="evidence" value="ECO:0007669"/>
    <property type="project" value="TreeGrafter"/>
</dbReference>
<dbReference type="Proteomes" id="UP000799324">
    <property type="component" value="Unassembled WGS sequence"/>
</dbReference>
<feature type="non-terminal residue" evidence="2">
    <location>
        <position position="1"/>
    </location>
</feature>
<feature type="region of interest" description="Disordered" evidence="1">
    <location>
        <begin position="300"/>
        <end position="319"/>
    </location>
</feature>
<feature type="non-terminal residue" evidence="2">
    <location>
        <position position="473"/>
    </location>
</feature>